<reference evidence="2 3" key="1">
    <citation type="submission" date="2016-01" db="EMBL/GenBank/DDBJ databases">
        <authorList>
            <person name="Oliw E.H."/>
        </authorList>
    </citation>
    <scope>NUCLEOTIDE SEQUENCE [LARGE SCALE GENOMIC DNA]</scope>
    <source>
        <strain evidence="2 3">KA00635</strain>
    </source>
</reference>
<dbReference type="PATRIC" id="fig|87541.4.peg.162"/>
<feature type="signal peptide" evidence="1">
    <location>
        <begin position="1"/>
        <end position="25"/>
    </location>
</feature>
<evidence type="ECO:0000313" key="2">
    <source>
        <dbReference type="EMBL" id="KXB38100.1"/>
    </source>
</evidence>
<feature type="chain" id="PRO_5007460244" evidence="1">
    <location>
        <begin position="26"/>
        <end position="47"/>
    </location>
</feature>
<name>A0A133Y4G0_9LACT</name>
<organism evidence="2 3">
    <name type="scientific">Aerococcus christensenii</name>
    <dbReference type="NCBI Taxonomy" id="87541"/>
    <lineage>
        <taxon>Bacteria</taxon>
        <taxon>Bacillati</taxon>
        <taxon>Bacillota</taxon>
        <taxon>Bacilli</taxon>
        <taxon>Lactobacillales</taxon>
        <taxon>Aerococcaceae</taxon>
        <taxon>Aerococcus</taxon>
    </lineage>
</organism>
<accession>A0A133Y4G0</accession>
<keyword evidence="1" id="KW-0732">Signal</keyword>
<dbReference type="RefSeq" id="WP_156407350.1">
    <property type="nucleotide sequence ID" value="NZ_CP014159.1"/>
</dbReference>
<dbReference type="Proteomes" id="UP000070422">
    <property type="component" value="Unassembled WGS sequence"/>
</dbReference>
<protein>
    <submittedName>
        <fullName evidence="2">Uncharacterized protein</fullName>
    </submittedName>
</protein>
<gene>
    <name evidence="2" type="ORF">HMPREF3187_00163</name>
</gene>
<comment type="caution">
    <text evidence="2">The sequence shown here is derived from an EMBL/GenBank/DDBJ whole genome shotgun (WGS) entry which is preliminary data.</text>
</comment>
<evidence type="ECO:0000313" key="3">
    <source>
        <dbReference type="Proteomes" id="UP000070422"/>
    </source>
</evidence>
<sequence>MKIGIYLLASVALTSFLSSQVSVQAAEKGSQARAIIARVIEILPTNF</sequence>
<dbReference type="EMBL" id="LSCQ01000012">
    <property type="protein sequence ID" value="KXB38100.1"/>
    <property type="molecule type" value="Genomic_DNA"/>
</dbReference>
<evidence type="ECO:0000256" key="1">
    <source>
        <dbReference type="SAM" id="SignalP"/>
    </source>
</evidence>
<dbReference type="AlphaFoldDB" id="A0A133Y4G0"/>
<proteinExistence type="predicted"/>